<feature type="compositionally biased region" description="Gly residues" evidence="2">
    <location>
        <begin position="9"/>
        <end position="69"/>
    </location>
</feature>
<evidence type="ECO:0000256" key="2">
    <source>
        <dbReference type="SAM" id="MobiDB-lite"/>
    </source>
</evidence>
<feature type="domain" description="C3H1-type" evidence="3">
    <location>
        <begin position="72"/>
        <end position="95"/>
    </location>
</feature>
<dbReference type="PROSITE" id="PS50103">
    <property type="entry name" value="ZF_C3H1"/>
    <property type="match status" value="1"/>
</dbReference>
<feature type="zinc finger region" description="C3H1-type" evidence="1">
    <location>
        <begin position="72"/>
        <end position="95"/>
    </location>
</feature>
<keyword evidence="1" id="KW-0479">Metal-binding</keyword>
<sequence length="176" mass="18368">MTFGERPGEGSGGRSGRGGAEQRGGRGGGEQRGGGASRGGGEARGGGAPRGGGRGGSGGSRGRGRAGGGGDLCRLYDTPQGCRFADSCKMRHGHTVELERAADLVCGAESKSKGRHMQGYNNLLHSMYSHFCLYLFYCFCLFASRQNSSRTSKIEGTNFSGVMYIRDTLTARAQVG</sequence>
<dbReference type="InterPro" id="IPR000571">
    <property type="entry name" value="Znf_CCCH"/>
</dbReference>
<keyword evidence="1" id="KW-0863">Zinc-finger</keyword>
<reference evidence="4 5" key="1">
    <citation type="submission" date="2019-09" db="EMBL/GenBank/DDBJ databases">
        <title>Draft genome of the ectomycorrhizal ascomycete Sphaerosporella brunnea.</title>
        <authorList>
            <consortium name="DOE Joint Genome Institute"/>
            <person name="Benucci G.M."/>
            <person name="Marozzi G."/>
            <person name="Antonielli L."/>
            <person name="Sanchez S."/>
            <person name="Marco P."/>
            <person name="Wang X."/>
            <person name="Falini L.B."/>
            <person name="Barry K."/>
            <person name="Haridas S."/>
            <person name="Lipzen A."/>
            <person name="Labutti K."/>
            <person name="Grigoriev I.V."/>
            <person name="Murat C."/>
            <person name="Martin F."/>
            <person name="Albertini E."/>
            <person name="Donnini D."/>
            <person name="Bonito G."/>
        </authorList>
    </citation>
    <scope>NUCLEOTIDE SEQUENCE [LARGE SCALE GENOMIC DNA]</scope>
    <source>
        <strain evidence="4 5">Sb_GMNB300</strain>
    </source>
</reference>
<evidence type="ECO:0000313" key="4">
    <source>
        <dbReference type="EMBL" id="KAA8912480.1"/>
    </source>
</evidence>
<evidence type="ECO:0000259" key="3">
    <source>
        <dbReference type="PROSITE" id="PS50103"/>
    </source>
</evidence>
<name>A0A5J5F7N9_9PEZI</name>
<comment type="caution">
    <text evidence="4">The sequence shown here is derived from an EMBL/GenBank/DDBJ whole genome shotgun (WGS) entry which is preliminary data.</text>
</comment>
<evidence type="ECO:0000313" key="5">
    <source>
        <dbReference type="Proteomes" id="UP000326924"/>
    </source>
</evidence>
<accession>A0A5J5F7N9</accession>
<feature type="region of interest" description="Disordered" evidence="2">
    <location>
        <begin position="1"/>
        <end position="69"/>
    </location>
</feature>
<dbReference type="Proteomes" id="UP000326924">
    <property type="component" value="Unassembled WGS sequence"/>
</dbReference>
<organism evidence="4 5">
    <name type="scientific">Sphaerosporella brunnea</name>
    <dbReference type="NCBI Taxonomy" id="1250544"/>
    <lineage>
        <taxon>Eukaryota</taxon>
        <taxon>Fungi</taxon>
        <taxon>Dikarya</taxon>
        <taxon>Ascomycota</taxon>
        <taxon>Pezizomycotina</taxon>
        <taxon>Pezizomycetes</taxon>
        <taxon>Pezizales</taxon>
        <taxon>Pyronemataceae</taxon>
        <taxon>Sphaerosporella</taxon>
    </lineage>
</organism>
<dbReference type="GO" id="GO:0008270">
    <property type="term" value="F:zinc ion binding"/>
    <property type="evidence" value="ECO:0007669"/>
    <property type="project" value="UniProtKB-KW"/>
</dbReference>
<evidence type="ECO:0000256" key="1">
    <source>
        <dbReference type="PROSITE-ProRule" id="PRU00723"/>
    </source>
</evidence>
<dbReference type="InParanoid" id="A0A5J5F7N9"/>
<gene>
    <name evidence="4" type="ORF">FN846DRAFT_310968</name>
</gene>
<keyword evidence="1" id="KW-0862">Zinc</keyword>
<dbReference type="AlphaFoldDB" id="A0A5J5F7N9"/>
<keyword evidence="5" id="KW-1185">Reference proteome</keyword>
<dbReference type="EMBL" id="VXIS01000024">
    <property type="protein sequence ID" value="KAA8912480.1"/>
    <property type="molecule type" value="Genomic_DNA"/>
</dbReference>
<proteinExistence type="predicted"/>
<protein>
    <recommendedName>
        <fullName evidence="3">C3H1-type domain-containing protein</fullName>
    </recommendedName>
</protein>